<dbReference type="PANTHER" id="PTHR10443:SF12">
    <property type="entry name" value="DIPEPTIDASE"/>
    <property type="match status" value="1"/>
</dbReference>
<proteinExistence type="predicted"/>
<protein>
    <submittedName>
        <fullName evidence="2">Dipeptidase</fullName>
    </submittedName>
</protein>
<dbReference type="PROSITE" id="PS51365">
    <property type="entry name" value="RENAL_DIPEPTIDASE_2"/>
    <property type="match status" value="1"/>
</dbReference>
<organism evidence="2 3">
    <name type="scientific">Marinoscillum luteum</name>
    <dbReference type="NCBI Taxonomy" id="861051"/>
    <lineage>
        <taxon>Bacteria</taxon>
        <taxon>Pseudomonadati</taxon>
        <taxon>Bacteroidota</taxon>
        <taxon>Cytophagia</taxon>
        <taxon>Cytophagales</taxon>
        <taxon>Reichenbachiellaceae</taxon>
        <taxon>Marinoscillum</taxon>
    </lineage>
</organism>
<dbReference type="CDD" id="cd01301">
    <property type="entry name" value="rDP_like"/>
    <property type="match status" value="1"/>
</dbReference>
<comment type="caution">
    <text evidence="2">The sequence shown here is derived from an EMBL/GenBank/DDBJ whole genome shotgun (WGS) entry which is preliminary data.</text>
</comment>
<evidence type="ECO:0000313" key="3">
    <source>
        <dbReference type="Proteomes" id="UP001610063"/>
    </source>
</evidence>
<dbReference type="SUPFAM" id="SSF51556">
    <property type="entry name" value="Metallo-dependent hydrolases"/>
    <property type="match status" value="1"/>
</dbReference>
<keyword evidence="1" id="KW-0732">Signal</keyword>
<gene>
    <name evidence="2" type="ORF">ACHKAR_06140</name>
</gene>
<dbReference type="Pfam" id="PF01244">
    <property type="entry name" value="Peptidase_M19"/>
    <property type="match status" value="1"/>
</dbReference>
<dbReference type="InterPro" id="IPR008257">
    <property type="entry name" value="Pept_M19"/>
</dbReference>
<reference evidence="2 3" key="1">
    <citation type="journal article" date="2013" name="Int. J. Syst. Evol. Microbiol.">
        <title>Marinoscillum luteum sp. nov., isolated from marine sediment.</title>
        <authorList>
            <person name="Cha I.T."/>
            <person name="Park S.J."/>
            <person name="Kim S.J."/>
            <person name="Kim J.G."/>
            <person name="Jung M.Y."/>
            <person name="Shin K.S."/>
            <person name="Kwon K.K."/>
            <person name="Yang S.H."/>
            <person name="Seo Y.S."/>
            <person name="Rhee S.K."/>
        </authorList>
    </citation>
    <scope>NUCLEOTIDE SEQUENCE [LARGE SCALE GENOMIC DNA]</scope>
    <source>
        <strain evidence="2 3">KCTC 23939</strain>
    </source>
</reference>
<dbReference type="EMBL" id="JBIPKE010000014">
    <property type="protein sequence ID" value="MFH6983008.1"/>
    <property type="molecule type" value="Genomic_DNA"/>
</dbReference>
<dbReference type="PANTHER" id="PTHR10443">
    <property type="entry name" value="MICROSOMAL DIPEPTIDASE"/>
    <property type="match status" value="1"/>
</dbReference>
<dbReference type="InterPro" id="IPR032466">
    <property type="entry name" value="Metal_Hydrolase"/>
</dbReference>
<accession>A0ABW7N5Y3</accession>
<dbReference type="Proteomes" id="UP001610063">
    <property type="component" value="Unassembled WGS sequence"/>
</dbReference>
<dbReference type="RefSeq" id="WP_395416607.1">
    <property type="nucleotide sequence ID" value="NZ_JBIPKE010000014.1"/>
</dbReference>
<name>A0ABW7N5Y3_9BACT</name>
<dbReference type="PROSITE" id="PS51257">
    <property type="entry name" value="PROKAR_LIPOPROTEIN"/>
    <property type="match status" value="1"/>
</dbReference>
<sequence length="417" mass="46139">MLNFSKLLLLTLLAFACAKPAEVKKAVADMTDEEVMAYATALAKQNIIVDGHVDLPYRMEVKGFMLKKKVEDVSVETEGNFDYPKAKEGGLDAPFMSIYIPSSYYVKGGAKAFADSLIEMTQNVATAFPDKFALANTPADIQANFDKGLISLPLGMENGAPIEDDLANVEYFFNKGIRYITLTHSIDNQISDSSYDTTYTWNGVSPFGEQVIAEMNRLGIMVDISHVTDSAFYDALRLSKAPLIASHSSCRKFTPGFHRNMSDQMIKDLAAKGGVIHINFGSTFLSKESRDKYDAMDSVMTNYRAETGLSRSDSAYKAFAKKYSEDNDVYADVKIVADHIDNVVEIAGIDFVGFGSDFDGVGDSLPKGLKDVSMFPNVIYELLKRGYTEEDIAKICYKNTFRVWNEVIKIAESIQGI</sequence>
<keyword evidence="3" id="KW-1185">Reference proteome</keyword>
<evidence type="ECO:0000256" key="1">
    <source>
        <dbReference type="SAM" id="SignalP"/>
    </source>
</evidence>
<feature type="signal peptide" evidence="1">
    <location>
        <begin position="1"/>
        <end position="21"/>
    </location>
</feature>
<dbReference type="Gene3D" id="3.20.20.140">
    <property type="entry name" value="Metal-dependent hydrolases"/>
    <property type="match status" value="1"/>
</dbReference>
<evidence type="ECO:0000313" key="2">
    <source>
        <dbReference type="EMBL" id="MFH6983008.1"/>
    </source>
</evidence>
<feature type="chain" id="PRO_5045144832" evidence="1">
    <location>
        <begin position="22"/>
        <end position="417"/>
    </location>
</feature>